<dbReference type="AlphaFoldDB" id="A0A5S3WTL4"/>
<evidence type="ECO:0000313" key="1">
    <source>
        <dbReference type="EMBL" id="TMP31975.1"/>
    </source>
</evidence>
<dbReference type="Proteomes" id="UP000310249">
    <property type="component" value="Unassembled WGS sequence"/>
</dbReference>
<comment type="caution">
    <text evidence="1">The sequence shown here is derived from an EMBL/GenBank/DDBJ whole genome shotgun (WGS) entry which is preliminary data.</text>
</comment>
<name>A0A5S3WTL4_9GAMM</name>
<sequence length="61" mass="6527">MKIKLKAKKMKQLSKSSQSLNAAATPQVAGGTANCASDGITCDSQFCYSREAYTVCNDLLH</sequence>
<accession>A0A5S3WTL4</accession>
<dbReference type="EMBL" id="PNCI01000007">
    <property type="protein sequence ID" value="TMP31975.1"/>
    <property type="molecule type" value="Genomic_DNA"/>
</dbReference>
<protein>
    <submittedName>
        <fullName evidence="1">Uncharacterized protein</fullName>
    </submittedName>
</protein>
<organism evidence="1 2">
    <name type="scientific">Pseudoalteromonas rubra</name>
    <dbReference type="NCBI Taxonomy" id="43658"/>
    <lineage>
        <taxon>Bacteria</taxon>
        <taxon>Pseudomonadati</taxon>
        <taxon>Pseudomonadota</taxon>
        <taxon>Gammaproteobacteria</taxon>
        <taxon>Alteromonadales</taxon>
        <taxon>Pseudoalteromonadaceae</taxon>
        <taxon>Pseudoalteromonas</taxon>
    </lineage>
</organism>
<gene>
    <name evidence="1" type="ORF">CWB99_03165</name>
</gene>
<proteinExistence type="predicted"/>
<dbReference type="RefSeq" id="WP_138552496.1">
    <property type="nucleotide sequence ID" value="NZ_PNCH01000038.1"/>
</dbReference>
<evidence type="ECO:0000313" key="2">
    <source>
        <dbReference type="Proteomes" id="UP000310249"/>
    </source>
</evidence>
<reference evidence="1 2" key="1">
    <citation type="submission" date="2018-01" db="EMBL/GenBank/DDBJ databases">
        <authorList>
            <person name="Paulsen S."/>
            <person name="Gram L.K."/>
        </authorList>
    </citation>
    <scope>NUCLEOTIDE SEQUENCE [LARGE SCALE GENOMIC DNA]</scope>
    <source>
        <strain evidence="1 2">S2676</strain>
    </source>
</reference>
<reference evidence="2" key="2">
    <citation type="submission" date="2019-06" db="EMBL/GenBank/DDBJ databases">
        <title>Co-occurence of chitin degradation, pigmentation and bioactivity in marine Pseudoalteromonas.</title>
        <authorList>
            <person name="Sonnenschein E.C."/>
            <person name="Bech P.K."/>
        </authorList>
    </citation>
    <scope>NUCLEOTIDE SEQUENCE [LARGE SCALE GENOMIC DNA]</scope>
    <source>
        <strain evidence="2">S2676</strain>
    </source>
</reference>